<reference evidence="2 3" key="1">
    <citation type="submission" date="2020-12" db="EMBL/GenBank/DDBJ databases">
        <title>Streptomyces typhae sp. nov., a novel endophytic actinomycete isolated from the root of cattail pollen (Typha angustifolia L.).</title>
        <authorList>
            <person name="Peng C."/>
            <person name="Liu C."/>
        </authorList>
    </citation>
    <scope>NUCLEOTIDE SEQUENCE [LARGE SCALE GENOMIC DNA]</scope>
    <source>
        <strain evidence="2 3">JCM 4753</strain>
    </source>
</reference>
<dbReference type="Proteomes" id="UP000634780">
    <property type="component" value="Unassembled WGS sequence"/>
</dbReference>
<dbReference type="InterPro" id="IPR000182">
    <property type="entry name" value="GNAT_dom"/>
</dbReference>
<dbReference type="SUPFAM" id="SSF55729">
    <property type="entry name" value="Acyl-CoA N-acyltransferases (Nat)"/>
    <property type="match status" value="1"/>
</dbReference>
<comment type="caution">
    <text evidence="2">The sequence shown here is derived from an EMBL/GenBank/DDBJ whole genome shotgun (WGS) entry which is preliminary data.</text>
</comment>
<gene>
    <name evidence="2" type="ORF">JGB26_00535</name>
</gene>
<evidence type="ECO:0000313" key="2">
    <source>
        <dbReference type="EMBL" id="MBJ3805623.1"/>
    </source>
</evidence>
<dbReference type="InterPro" id="IPR016181">
    <property type="entry name" value="Acyl_CoA_acyltransferase"/>
</dbReference>
<feature type="domain" description="N-acetyltransferase" evidence="1">
    <location>
        <begin position="121"/>
        <end position="270"/>
    </location>
</feature>
<evidence type="ECO:0000259" key="1">
    <source>
        <dbReference type="PROSITE" id="PS51186"/>
    </source>
</evidence>
<name>A0ABS0WXG5_9ACTN</name>
<keyword evidence="3" id="KW-1185">Reference proteome</keyword>
<dbReference type="PROSITE" id="PS51186">
    <property type="entry name" value="GNAT"/>
    <property type="match status" value="1"/>
</dbReference>
<dbReference type="EMBL" id="JAEKOZ010000001">
    <property type="protein sequence ID" value="MBJ3805623.1"/>
    <property type="molecule type" value="Genomic_DNA"/>
</dbReference>
<organism evidence="2 3">
    <name type="scientific">Streptomyces flavofungini</name>
    <dbReference type="NCBI Taxonomy" id="68200"/>
    <lineage>
        <taxon>Bacteria</taxon>
        <taxon>Bacillati</taxon>
        <taxon>Actinomycetota</taxon>
        <taxon>Actinomycetes</taxon>
        <taxon>Kitasatosporales</taxon>
        <taxon>Streptomycetaceae</taxon>
        <taxon>Streptomyces</taxon>
    </lineage>
</organism>
<dbReference type="RefSeq" id="WP_190117996.1">
    <property type="nucleotide sequence ID" value="NZ_BMVR01000009.1"/>
</dbReference>
<dbReference type="Gene3D" id="3.40.630.30">
    <property type="match status" value="1"/>
</dbReference>
<accession>A0ABS0WXG5</accession>
<protein>
    <recommendedName>
        <fullName evidence="1">N-acetyltransferase domain-containing protein</fullName>
    </recommendedName>
</protein>
<proteinExistence type="predicted"/>
<evidence type="ECO:0000313" key="3">
    <source>
        <dbReference type="Proteomes" id="UP000634780"/>
    </source>
</evidence>
<sequence>MNTTERHTTDERTADDYLERARQAGLVAEVCGHRYVADRYDDPFTNRRQILVEYCDPGLPADAAALGALRDQLRERHATAEAVLLRVTGGAALPAPWRPRLTYICHESPASTTPSHPRPAVSVRPATPDDDVLVHDWLVQAFRNAYPGQEVDAHHSGIKGVLANSGRLSFIAQVAGVPIGHGTVLADERDEVTGEAFAELVDILIDDAEHRREATSALVEAAARATAGRRLCGHVVHPHEPGQARQADAVLQTLLSAGWSVDHAFWESTW</sequence>